<keyword evidence="3" id="KW-1185">Reference proteome</keyword>
<feature type="region of interest" description="Disordered" evidence="1">
    <location>
        <begin position="108"/>
        <end position="187"/>
    </location>
</feature>
<evidence type="ECO:0000313" key="3">
    <source>
        <dbReference type="Proteomes" id="UP000266841"/>
    </source>
</evidence>
<comment type="caution">
    <text evidence="2">The sequence shown here is derived from an EMBL/GenBank/DDBJ whole genome shotgun (WGS) entry which is preliminary data.</text>
</comment>
<feature type="compositionally biased region" description="Low complexity" evidence="1">
    <location>
        <begin position="28"/>
        <end position="42"/>
    </location>
</feature>
<feature type="region of interest" description="Disordered" evidence="1">
    <location>
        <begin position="25"/>
        <end position="50"/>
    </location>
</feature>
<feature type="region of interest" description="Disordered" evidence="1">
    <location>
        <begin position="69"/>
        <end position="92"/>
    </location>
</feature>
<dbReference type="Proteomes" id="UP000266841">
    <property type="component" value="Unassembled WGS sequence"/>
</dbReference>
<feature type="compositionally biased region" description="Basic and acidic residues" evidence="1">
    <location>
        <begin position="81"/>
        <end position="92"/>
    </location>
</feature>
<feature type="compositionally biased region" description="Low complexity" evidence="1">
    <location>
        <begin position="69"/>
        <end position="80"/>
    </location>
</feature>
<reference evidence="2 3" key="1">
    <citation type="journal article" date="2012" name="Genome Biol.">
        <title>Genome and low-iron response of an oceanic diatom adapted to chronic iron limitation.</title>
        <authorList>
            <person name="Lommer M."/>
            <person name="Specht M."/>
            <person name="Roy A.S."/>
            <person name="Kraemer L."/>
            <person name="Andreson R."/>
            <person name="Gutowska M.A."/>
            <person name="Wolf J."/>
            <person name="Bergner S.V."/>
            <person name="Schilhabel M.B."/>
            <person name="Klostermeier U.C."/>
            <person name="Beiko R.G."/>
            <person name="Rosenstiel P."/>
            <person name="Hippler M."/>
            <person name="Laroche J."/>
        </authorList>
    </citation>
    <scope>NUCLEOTIDE SEQUENCE [LARGE SCALE GENOMIC DNA]</scope>
    <source>
        <strain evidence="2 3">CCMP1005</strain>
    </source>
</reference>
<name>K0SEL0_THAOC</name>
<dbReference type="AlphaFoldDB" id="K0SEL0"/>
<protein>
    <submittedName>
        <fullName evidence="2">Uncharacterized protein</fullName>
    </submittedName>
</protein>
<sequence>EGGGRAGPPVAATSPDVRFLATALSLGPTDASPAPATEPASEPTDESCDCDGIENIEIEFEDFRLVVEASASSASESTGTSEKENGATVKVREVDALLSKTRAWLVRHGEAKGSSGGRAGPPLRALSTSSSSSGNGARPSALSLLGGDRTADKPSIVTKPLSPRTIDTLLGAAKGPSPGDGAPKKSVMEQLAEIRAKQRSLEERQLAKAGGAET</sequence>
<dbReference type="EMBL" id="AGNL01029629">
    <property type="protein sequence ID" value="EJK57062.1"/>
    <property type="molecule type" value="Genomic_DNA"/>
</dbReference>
<feature type="non-terminal residue" evidence="2">
    <location>
        <position position="1"/>
    </location>
</feature>
<evidence type="ECO:0000313" key="2">
    <source>
        <dbReference type="EMBL" id="EJK57062.1"/>
    </source>
</evidence>
<organism evidence="2 3">
    <name type="scientific">Thalassiosira oceanica</name>
    <name type="common">Marine diatom</name>
    <dbReference type="NCBI Taxonomy" id="159749"/>
    <lineage>
        <taxon>Eukaryota</taxon>
        <taxon>Sar</taxon>
        <taxon>Stramenopiles</taxon>
        <taxon>Ochrophyta</taxon>
        <taxon>Bacillariophyta</taxon>
        <taxon>Coscinodiscophyceae</taxon>
        <taxon>Thalassiosirophycidae</taxon>
        <taxon>Thalassiosirales</taxon>
        <taxon>Thalassiosiraceae</taxon>
        <taxon>Thalassiosira</taxon>
    </lineage>
</organism>
<gene>
    <name evidence="2" type="ORF">THAOC_22934</name>
</gene>
<evidence type="ECO:0000256" key="1">
    <source>
        <dbReference type="SAM" id="MobiDB-lite"/>
    </source>
</evidence>
<proteinExistence type="predicted"/>
<accession>K0SEL0</accession>